<feature type="region of interest" description="Disordered" evidence="10">
    <location>
        <begin position="1"/>
        <end position="83"/>
    </location>
</feature>
<feature type="domain" description="Peptidase M24" evidence="11">
    <location>
        <begin position="156"/>
        <end position="355"/>
    </location>
</feature>
<evidence type="ECO:0000259" key="11">
    <source>
        <dbReference type="Pfam" id="PF00557"/>
    </source>
</evidence>
<keyword evidence="13" id="KW-1185">Reference proteome</keyword>
<sequence length="467" mass="52351">MSHVAAVIDQPSSISPTKEDEIELSYIPESRAPVETPCELDDDVDNEGEPTALSSGKKKKKNKKKKKKEGTAVSEVAALPTNDLPEQDNSVFRKLGNWLASAADKQTAPPTVPIRKIYEKNFPIGEIREYKDHSIRRCTDEEIRELDRLENVNYDDIRRAAECHRQVRKFAQSYTRPGISMIELCQKLEAKTMELIEANGLECGRAFPTGCSLNNCAAHYTPNYGDTRVLKQSDICKIDFGVHVGGRIVDCAFTVAFEPHFDALIDATKDGTNVGIRAAGIDARMSDIGMAIQEAIESYEVEINQTIYSVKPIRNLSGHSICPYQIHGGKSVPITKCVDDTDRMEEGEFYAIETFASTGKGYVVDDVDCSHYMKDFNGAYVPLRLKSAKDLLKVIDTNFGTLAFCRRWLHDLGQEKHLLALKNLTDKQIVRAFPPLSDIRSCWTSQMEHTIILHPTYKEVVSRGHDF</sequence>
<evidence type="ECO:0000256" key="6">
    <source>
        <dbReference type="ARBA" id="ARBA00022723"/>
    </source>
</evidence>
<keyword evidence="5 8" id="KW-0645">Protease</keyword>
<evidence type="ECO:0000256" key="5">
    <source>
        <dbReference type="ARBA" id="ARBA00022670"/>
    </source>
</evidence>
<dbReference type="EMBL" id="JADAQX010000251">
    <property type="protein sequence ID" value="KAF8821020.1"/>
    <property type="molecule type" value="Genomic_DNA"/>
</dbReference>
<dbReference type="PRINTS" id="PR00599">
    <property type="entry name" value="MAPEPTIDASE"/>
</dbReference>
<comment type="caution">
    <text evidence="12">The sequence shown here is derived from an EMBL/GenBank/DDBJ whole genome shotgun (WGS) entry which is preliminary data.</text>
</comment>
<dbReference type="PANTHER" id="PTHR45777">
    <property type="entry name" value="METHIONINE AMINOPEPTIDASE 2"/>
    <property type="match status" value="1"/>
</dbReference>
<comment type="cofactor">
    <cofactor evidence="3">
        <name>Fe(2+)</name>
        <dbReference type="ChEBI" id="CHEBI:29033"/>
    </cofactor>
</comment>
<dbReference type="SUPFAM" id="SSF55920">
    <property type="entry name" value="Creatinase/aminopeptidase"/>
    <property type="match status" value="1"/>
</dbReference>
<evidence type="ECO:0000256" key="10">
    <source>
        <dbReference type="SAM" id="MobiDB-lite"/>
    </source>
</evidence>
<name>A0ABQ7JBI4_9APIC</name>
<comment type="cofactor">
    <cofactor evidence="2">
        <name>Mn(2+)</name>
        <dbReference type="ChEBI" id="CHEBI:29035"/>
    </cofactor>
</comment>
<keyword evidence="4 8" id="KW-0031">Aminopeptidase</keyword>
<keyword evidence="6 8" id="KW-0479">Metal-binding</keyword>
<evidence type="ECO:0000313" key="13">
    <source>
        <dbReference type="Proteomes" id="UP000823046"/>
    </source>
</evidence>
<dbReference type="InterPro" id="IPR001714">
    <property type="entry name" value="Pept_M24_MAP"/>
</dbReference>
<organism evidence="12 13">
    <name type="scientific">Cardiosporidium cionae</name>
    <dbReference type="NCBI Taxonomy" id="476202"/>
    <lineage>
        <taxon>Eukaryota</taxon>
        <taxon>Sar</taxon>
        <taxon>Alveolata</taxon>
        <taxon>Apicomplexa</taxon>
        <taxon>Aconoidasida</taxon>
        <taxon>Nephromycida</taxon>
        <taxon>Cardiosporidium</taxon>
    </lineage>
</organism>
<feature type="binding site" evidence="8">
    <location>
        <position position="319"/>
    </location>
    <ligand>
        <name>a divalent metal cation</name>
        <dbReference type="ChEBI" id="CHEBI:60240"/>
        <label>2</label>
        <note>catalytic</note>
    </ligand>
</feature>
<keyword evidence="7 8" id="KW-0378">Hydrolase</keyword>
<dbReference type="Proteomes" id="UP000823046">
    <property type="component" value="Unassembled WGS sequence"/>
</dbReference>
<keyword evidence="8" id="KW-0963">Cytoplasm</keyword>
<feature type="binding site" evidence="8">
    <location>
        <position position="448"/>
    </location>
    <ligand>
        <name>a divalent metal cation</name>
        <dbReference type="ChEBI" id="CHEBI:60240"/>
        <label>1</label>
    </ligand>
</feature>
<dbReference type="Gene3D" id="1.10.10.10">
    <property type="entry name" value="Winged helix-like DNA-binding domain superfamily/Winged helix DNA-binding domain"/>
    <property type="match status" value="1"/>
</dbReference>
<comment type="similarity">
    <text evidence="8">Belongs to the peptidase M24A family. Methionine aminopeptidase eukaryotic type 2 subfamily.</text>
</comment>
<dbReference type="InterPro" id="IPR036390">
    <property type="entry name" value="WH_DNA-bd_sf"/>
</dbReference>
<feature type="compositionally biased region" description="Acidic residues" evidence="10">
    <location>
        <begin position="38"/>
        <end position="48"/>
    </location>
</feature>
<dbReference type="Pfam" id="PF00557">
    <property type="entry name" value="Peptidase_M24"/>
    <property type="match status" value="1"/>
</dbReference>
<dbReference type="Gene3D" id="3.90.230.10">
    <property type="entry name" value="Creatinase/methionine aminopeptidase superfamily"/>
    <property type="match status" value="1"/>
</dbReference>
<evidence type="ECO:0000256" key="7">
    <source>
        <dbReference type="ARBA" id="ARBA00022801"/>
    </source>
</evidence>
<protein>
    <recommendedName>
        <fullName evidence="8">Methionine aminopeptidase 2</fullName>
        <shortName evidence="8">MAP 2</shortName>
        <shortName evidence="8">MetAP 2</shortName>
        <ecNumber evidence="8">3.4.11.18</ecNumber>
    </recommendedName>
    <alternativeName>
        <fullName evidence="8">Peptidase M</fullName>
    </alternativeName>
</protein>
<feature type="binding site" evidence="8">
    <location>
        <position position="219"/>
    </location>
    <ligand>
        <name>substrate</name>
    </ligand>
</feature>
<dbReference type="InterPro" id="IPR036388">
    <property type="entry name" value="WH-like_DNA-bd_sf"/>
</dbReference>
<dbReference type="InterPro" id="IPR000994">
    <property type="entry name" value="Pept_M24"/>
</dbReference>
<comment type="function">
    <text evidence="8 9">Cotranslationally removes the N-terminal methionine from nascent proteins. The N-terminal methionine is often cleaved when the second residue in the primary sequence is small and uncharged (Met-Ala-, Cys, Gly, Pro, Ser, Thr, or Val).</text>
</comment>
<feature type="binding site" evidence="8">
    <location>
        <position position="448"/>
    </location>
    <ligand>
        <name>a divalent metal cation</name>
        <dbReference type="ChEBI" id="CHEBI:60240"/>
        <label>2</label>
        <note>catalytic</note>
    </ligand>
</feature>
<proteinExistence type="inferred from homology"/>
<evidence type="ECO:0000256" key="2">
    <source>
        <dbReference type="ARBA" id="ARBA00001936"/>
    </source>
</evidence>
<feature type="binding site" evidence="8">
    <location>
        <position position="239"/>
    </location>
    <ligand>
        <name>a divalent metal cation</name>
        <dbReference type="ChEBI" id="CHEBI:60240"/>
        <label>1</label>
    </ligand>
</feature>
<dbReference type="NCBIfam" id="TIGR00501">
    <property type="entry name" value="met_pdase_II"/>
    <property type="match status" value="1"/>
</dbReference>
<feature type="binding site" evidence="8">
    <location>
        <position position="327"/>
    </location>
    <ligand>
        <name>substrate</name>
    </ligand>
</feature>
<dbReference type="InterPro" id="IPR002468">
    <property type="entry name" value="Pept_M24A_MAP2"/>
</dbReference>
<dbReference type="HAMAP" id="MF_03175">
    <property type="entry name" value="MetAP_2_euk"/>
    <property type="match status" value="1"/>
</dbReference>
<dbReference type="PANTHER" id="PTHR45777:SF2">
    <property type="entry name" value="METHIONINE AMINOPEPTIDASE 2"/>
    <property type="match status" value="1"/>
</dbReference>
<reference evidence="12 13" key="1">
    <citation type="journal article" date="2020" name="bioRxiv">
        <title>Metabolic contributions of an alphaproteobacterial endosymbiont in the apicomplexan Cardiosporidium cionae.</title>
        <authorList>
            <person name="Hunter E.S."/>
            <person name="Paight C.J."/>
            <person name="Lane C.E."/>
        </authorList>
    </citation>
    <scope>NUCLEOTIDE SEQUENCE [LARGE SCALE GENOMIC DNA]</scope>
    <source>
        <strain evidence="12">ESH_2018</strain>
    </source>
</reference>
<evidence type="ECO:0000256" key="9">
    <source>
        <dbReference type="RuleBase" id="RU003653"/>
    </source>
</evidence>
<comment type="catalytic activity">
    <reaction evidence="1 8 9">
        <text>Release of N-terminal amino acids, preferentially methionine, from peptides and arylamides.</text>
        <dbReference type="EC" id="3.4.11.18"/>
    </reaction>
</comment>
<comment type="cofactor">
    <cofactor evidence="8">
        <name>Co(2+)</name>
        <dbReference type="ChEBI" id="CHEBI:48828"/>
    </cofactor>
    <cofactor evidence="8">
        <name>Zn(2+)</name>
        <dbReference type="ChEBI" id="CHEBI:29105"/>
    </cofactor>
    <cofactor evidence="8">
        <name>Mn(2+)</name>
        <dbReference type="ChEBI" id="CHEBI:29035"/>
    </cofactor>
    <cofactor evidence="8">
        <name>Fe(2+)</name>
        <dbReference type="ChEBI" id="CHEBI:29033"/>
    </cofactor>
    <text evidence="8">Binds 2 divalent metal cations per subunit. Has a high-affinity and a low affinity metal-binding site. The true nature of the physiological cofactor is under debate. The enzyme is active with cobalt, zinc, manganese or divalent iron ions. Most likely, methionine aminopeptidases function as mononuclear Fe(2+)-metalloproteases under physiological conditions, and the catalytically relevant metal-binding site has been assigned to the histidine-containing high-affinity site.</text>
</comment>
<feature type="binding site" evidence="8">
    <location>
        <position position="353"/>
    </location>
    <ligand>
        <name>a divalent metal cation</name>
        <dbReference type="ChEBI" id="CHEBI:60240"/>
        <label>2</label>
        <note>catalytic</note>
    </ligand>
</feature>
<feature type="compositionally biased region" description="Basic residues" evidence="10">
    <location>
        <begin position="56"/>
        <end position="68"/>
    </location>
</feature>
<gene>
    <name evidence="12" type="ORF">IE077_002555</name>
</gene>
<feature type="binding site" evidence="8">
    <location>
        <position position="250"/>
    </location>
    <ligand>
        <name>a divalent metal cation</name>
        <dbReference type="ChEBI" id="CHEBI:60240"/>
        <label>2</label>
        <note>catalytic</note>
    </ligand>
</feature>
<dbReference type="InterPro" id="IPR036005">
    <property type="entry name" value="Creatinase/aminopeptidase-like"/>
</dbReference>
<feature type="binding site" evidence="8">
    <location>
        <position position="250"/>
    </location>
    <ligand>
        <name>a divalent metal cation</name>
        <dbReference type="ChEBI" id="CHEBI:60240"/>
        <label>1</label>
    </ligand>
</feature>
<evidence type="ECO:0000256" key="1">
    <source>
        <dbReference type="ARBA" id="ARBA00000294"/>
    </source>
</evidence>
<comment type="subcellular location">
    <subcellularLocation>
        <location evidence="8">Cytoplasm</location>
    </subcellularLocation>
</comment>
<dbReference type="SUPFAM" id="SSF46785">
    <property type="entry name" value="Winged helix' DNA-binding domain"/>
    <property type="match status" value="1"/>
</dbReference>
<dbReference type="EC" id="3.4.11.18" evidence="8"/>
<accession>A0ABQ7JBI4</accession>
<evidence type="ECO:0000256" key="3">
    <source>
        <dbReference type="ARBA" id="ARBA00001954"/>
    </source>
</evidence>
<evidence type="ECO:0000313" key="12">
    <source>
        <dbReference type="EMBL" id="KAF8821020.1"/>
    </source>
</evidence>
<dbReference type="GO" id="GO:0004177">
    <property type="term" value="F:aminopeptidase activity"/>
    <property type="evidence" value="ECO:0007669"/>
    <property type="project" value="UniProtKB-KW"/>
</dbReference>
<evidence type="ECO:0000256" key="4">
    <source>
        <dbReference type="ARBA" id="ARBA00022438"/>
    </source>
</evidence>
<evidence type="ECO:0000256" key="8">
    <source>
        <dbReference type="HAMAP-Rule" id="MF_03175"/>
    </source>
</evidence>
<dbReference type="CDD" id="cd01088">
    <property type="entry name" value="MetAP2"/>
    <property type="match status" value="1"/>
</dbReference>
<dbReference type="InterPro" id="IPR050247">
    <property type="entry name" value="Met_Aminopeptidase_Type2"/>
</dbReference>